<comment type="catalytic activity">
    <reaction evidence="7">
        <text>(R)-lactate + 2 Fe(III)-[cytochrome c] = 2 Fe(II)-[cytochrome c] + pyruvate + 2 H(+)</text>
        <dbReference type="Rhea" id="RHEA:13521"/>
        <dbReference type="Rhea" id="RHEA-COMP:10350"/>
        <dbReference type="Rhea" id="RHEA-COMP:14399"/>
        <dbReference type="ChEBI" id="CHEBI:15361"/>
        <dbReference type="ChEBI" id="CHEBI:15378"/>
        <dbReference type="ChEBI" id="CHEBI:16004"/>
        <dbReference type="ChEBI" id="CHEBI:29033"/>
        <dbReference type="ChEBI" id="CHEBI:29034"/>
        <dbReference type="EC" id="1.1.2.4"/>
    </reaction>
</comment>
<evidence type="ECO:0000256" key="6">
    <source>
        <dbReference type="ARBA" id="ARBA00038897"/>
    </source>
</evidence>
<dbReference type="InterPro" id="IPR016166">
    <property type="entry name" value="FAD-bd_PCMH"/>
</dbReference>
<dbReference type="SUPFAM" id="SSF56176">
    <property type="entry name" value="FAD-binding/transporter-associated domain-like"/>
    <property type="match status" value="1"/>
</dbReference>
<evidence type="ECO:0000259" key="9">
    <source>
        <dbReference type="PROSITE" id="PS51387"/>
    </source>
</evidence>
<evidence type="ECO:0000313" key="10">
    <source>
        <dbReference type="EMBL" id="ODV79851.1"/>
    </source>
</evidence>
<gene>
    <name evidence="10" type="ORF">CANTADRAFT_25676</name>
</gene>
<keyword evidence="11" id="KW-1185">Reference proteome</keyword>
<accession>A0A1E4SK19</accession>
<dbReference type="GO" id="GO:0004458">
    <property type="term" value="F:D-lactate dehydrogenase (cytochrome) activity"/>
    <property type="evidence" value="ECO:0007669"/>
    <property type="project" value="UniProtKB-EC"/>
</dbReference>
<dbReference type="PANTHER" id="PTHR11748:SF117">
    <property type="entry name" value="AER321WP"/>
    <property type="match status" value="1"/>
</dbReference>
<dbReference type="RefSeq" id="XP_020064973.1">
    <property type="nucleotide sequence ID" value="XM_020207496.1"/>
</dbReference>
<dbReference type="InterPro" id="IPR036318">
    <property type="entry name" value="FAD-bd_PCMH-like_sf"/>
</dbReference>
<dbReference type="GO" id="GO:0005739">
    <property type="term" value="C:mitochondrion"/>
    <property type="evidence" value="ECO:0007669"/>
    <property type="project" value="TreeGrafter"/>
</dbReference>
<feature type="domain" description="FAD-binding PCMH-type" evidence="9">
    <location>
        <begin position="139"/>
        <end position="317"/>
    </location>
</feature>
<organism evidence="10 11">
    <name type="scientific">Suhomyces tanzawaensis NRRL Y-17324</name>
    <dbReference type="NCBI Taxonomy" id="984487"/>
    <lineage>
        <taxon>Eukaryota</taxon>
        <taxon>Fungi</taxon>
        <taxon>Dikarya</taxon>
        <taxon>Ascomycota</taxon>
        <taxon>Saccharomycotina</taxon>
        <taxon>Pichiomycetes</taxon>
        <taxon>Debaryomycetaceae</taxon>
        <taxon>Suhomyces</taxon>
    </lineage>
</organism>
<dbReference type="STRING" id="984487.A0A1E4SK19"/>
<dbReference type="InterPro" id="IPR016164">
    <property type="entry name" value="FAD-linked_Oxase-like_C"/>
</dbReference>
<dbReference type="Gene3D" id="1.10.45.10">
    <property type="entry name" value="Vanillyl-alcohol Oxidase, Chain A, domain 4"/>
    <property type="match status" value="1"/>
</dbReference>
<evidence type="ECO:0000256" key="2">
    <source>
        <dbReference type="ARBA" id="ARBA00008000"/>
    </source>
</evidence>
<name>A0A1E4SK19_9ASCO</name>
<dbReference type="PROSITE" id="PS51387">
    <property type="entry name" value="FAD_PCMH"/>
    <property type="match status" value="1"/>
</dbReference>
<dbReference type="GO" id="GO:0071949">
    <property type="term" value="F:FAD binding"/>
    <property type="evidence" value="ECO:0007669"/>
    <property type="project" value="InterPro"/>
</dbReference>
<dbReference type="EC" id="1.1.2.4" evidence="6"/>
<evidence type="ECO:0000256" key="7">
    <source>
        <dbReference type="ARBA" id="ARBA00051436"/>
    </source>
</evidence>
<evidence type="ECO:0000256" key="4">
    <source>
        <dbReference type="ARBA" id="ARBA00022827"/>
    </source>
</evidence>
<keyword evidence="4" id="KW-0274">FAD</keyword>
<dbReference type="FunFam" id="1.10.45.10:FF:000001">
    <property type="entry name" value="D-lactate dehydrogenase mitochondrial"/>
    <property type="match status" value="1"/>
</dbReference>
<dbReference type="GO" id="GO:0008720">
    <property type="term" value="F:D-lactate dehydrogenase (NAD+) activity"/>
    <property type="evidence" value="ECO:0007669"/>
    <property type="project" value="TreeGrafter"/>
</dbReference>
<dbReference type="FunFam" id="3.30.465.10:FF:000016">
    <property type="entry name" value="probable D-lactate dehydrogenase, mitochondrial"/>
    <property type="match status" value="1"/>
</dbReference>
<dbReference type="InterPro" id="IPR016171">
    <property type="entry name" value="Vanillyl_alc_oxidase_C-sub2"/>
</dbReference>
<dbReference type="EMBL" id="KV453911">
    <property type="protein sequence ID" value="ODV79851.1"/>
    <property type="molecule type" value="Genomic_DNA"/>
</dbReference>
<dbReference type="SUPFAM" id="SSF55103">
    <property type="entry name" value="FAD-linked oxidases, C-terminal domain"/>
    <property type="match status" value="1"/>
</dbReference>
<proteinExistence type="inferred from homology"/>
<dbReference type="FunFam" id="3.30.70.2740:FF:000001">
    <property type="entry name" value="D-lactate dehydrogenase mitochondrial"/>
    <property type="match status" value="1"/>
</dbReference>
<comment type="cofactor">
    <cofactor evidence="1">
        <name>FAD</name>
        <dbReference type="ChEBI" id="CHEBI:57692"/>
    </cofactor>
</comment>
<comment type="similarity">
    <text evidence="2">Belongs to the FAD-binding oxidoreductase/transferase type 4 family.</text>
</comment>
<dbReference type="InterPro" id="IPR004113">
    <property type="entry name" value="FAD-bd_oxidored_4_C"/>
</dbReference>
<evidence type="ECO:0000256" key="3">
    <source>
        <dbReference type="ARBA" id="ARBA00022630"/>
    </source>
</evidence>
<dbReference type="Pfam" id="PF02913">
    <property type="entry name" value="FAD-oxidase_C"/>
    <property type="match status" value="1"/>
</dbReference>
<dbReference type="InterPro" id="IPR016169">
    <property type="entry name" value="FAD-bd_PCMH_sub2"/>
</dbReference>
<dbReference type="Pfam" id="PF01565">
    <property type="entry name" value="FAD_binding_4"/>
    <property type="match status" value="1"/>
</dbReference>
<dbReference type="GeneID" id="30981633"/>
<keyword evidence="3" id="KW-0285">Flavoprotein</keyword>
<evidence type="ECO:0000256" key="5">
    <source>
        <dbReference type="ARBA" id="ARBA00023002"/>
    </source>
</evidence>
<dbReference type="GO" id="GO:1903457">
    <property type="term" value="P:lactate catabolic process"/>
    <property type="evidence" value="ECO:0007669"/>
    <property type="project" value="TreeGrafter"/>
</dbReference>
<keyword evidence="5" id="KW-0560">Oxidoreductase</keyword>
<dbReference type="AlphaFoldDB" id="A0A1E4SK19"/>
<dbReference type="Gene3D" id="3.30.465.10">
    <property type="match status" value="1"/>
</dbReference>
<dbReference type="InterPro" id="IPR006094">
    <property type="entry name" value="Oxid_FAD_bind_N"/>
</dbReference>
<sequence length="574" mass="63550">MFRIPKSSVPNFISHSTLLQSLRSSRCVPKTLTFTRGQSTVIPKSKPKKTASLIINTACLILVGVSAYAYGKRKVTQPASSLSSTTPLSSLSPPAYCNDDELIQAIQEITSVIGKAKVVNTKVELDFHTRNDFTPHEPLEHERPKFILYPTSTEEVSEILKVLYKYNVPVVPFSGGTSLEGHFYSTRQGVILNTSKMNRIIEINHDDMDAKVEAGVNWQDLNEVLKPSGLMLGTDCGPNGLISGMINTNASGINASRYGAMITNVISVTVVLADGTIVKTKRRPRKSSAGYNLTGLFVGSEGTLGIVTEATVKLHPLPKVERVVVCQFPEMIDSTNTVAQIFRSGIQPNAVELMDSDMMLCLNYSGFLSRRWLECPTIFFKLGAVSENIVDEYIQQVNRIAKKNNCLNFIFATTEEEGEELFSARKNAFYAMIQYGKNEIDEDVRIWVTDIAVPLSKLPSVLGQVHKLIKSSGFHSVILAHAADGNFHADLYYKIEDKAKCEEVVKQMVKLGLDNEGTCTGEHGVGNAKRKFLMEELGEDAIDLMRKLKISLDPKRILNPDKIFKIDPDDQGEY</sequence>
<reference evidence="11" key="1">
    <citation type="submission" date="2016-05" db="EMBL/GenBank/DDBJ databases">
        <title>Comparative genomics of biotechnologically important yeasts.</title>
        <authorList>
            <consortium name="DOE Joint Genome Institute"/>
            <person name="Riley R."/>
            <person name="Haridas S."/>
            <person name="Wolfe K.H."/>
            <person name="Lopes M.R."/>
            <person name="Hittinger C.T."/>
            <person name="Goker M."/>
            <person name="Salamov A."/>
            <person name="Wisecaver J."/>
            <person name="Long T.M."/>
            <person name="Aerts A.L."/>
            <person name="Barry K."/>
            <person name="Choi C."/>
            <person name="Clum A."/>
            <person name="Coughlan A.Y."/>
            <person name="Deshpande S."/>
            <person name="Douglass A.P."/>
            <person name="Hanson S.J."/>
            <person name="Klenk H.-P."/>
            <person name="Labutti K."/>
            <person name="Lapidus A."/>
            <person name="Lindquist E."/>
            <person name="Lipzen A."/>
            <person name="Meier-Kolthoff J.P."/>
            <person name="Ohm R.A."/>
            <person name="Otillar R.P."/>
            <person name="Pangilinan J."/>
            <person name="Peng Y."/>
            <person name="Rokas A."/>
            <person name="Rosa C.A."/>
            <person name="Scheuner C."/>
            <person name="Sibirny A.A."/>
            <person name="Slot J.C."/>
            <person name="Stielow J.B."/>
            <person name="Sun H."/>
            <person name="Kurtzman C.P."/>
            <person name="Blackwell M."/>
            <person name="Grigoriev I.V."/>
            <person name="Jeffries T.W."/>
        </authorList>
    </citation>
    <scope>NUCLEOTIDE SEQUENCE [LARGE SCALE GENOMIC DNA]</scope>
    <source>
        <strain evidence="11">NRRL Y-17324</strain>
    </source>
</reference>
<dbReference type="OrthoDB" id="7786253at2759"/>
<evidence type="ECO:0000256" key="1">
    <source>
        <dbReference type="ARBA" id="ARBA00001974"/>
    </source>
</evidence>
<dbReference type="Gene3D" id="3.30.70.2740">
    <property type="match status" value="1"/>
</dbReference>
<evidence type="ECO:0000313" key="11">
    <source>
        <dbReference type="Proteomes" id="UP000094285"/>
    </source>
</evidence>
<evidence type="ECO:0000256" key="8">
    <source>
        <dbReference type="ARBA" id="ARBA00083446"/>
    </source>
</evidence>
<dbReference type="PANTHER" id="PTHR11748">
    <property type="entry name" value="D-LACTATE DEHYDROGENASE"/>
    <property type="match status" value="1"/>
</dbReference>
<protein>
    <recommendedName>
        <fullName evidence="6">D-lactate dehydrogenase (cytochrome)</fullName>
        <ecNumber evidence="6">1.1.2.4</ecNumber>
    </recommendedName>
    <alternativeName>
        <fullName evidence="8">D-lactate ferricytochrome C oxidoreductase</fullName>
    </alternativeName>
</protein>
<dbReference type="Proteomes" id="UP000094285">
    <property type="component" value="Unassembled WGS sequence"/>
</dbReference>